<evidence type="ECO:0008006" key="3">
    <source>
        <dbReference type="Google" id="ProtNLM"/>
    </source>
</evidence>
<dbReference type="Proteomes" id="UP000182977">
    <property type="component" value="Chromosome I"/>
</dbReference>
<accession>A0A1H2L853</accession>
<evidence type="ECO:0000313" key="2">
    <source>
        <dbReference type="Proteomes" id="UP000182977"/>
    </source>
</evidence>
<dbReference type="STRING" id="419479.SAMN04488563_5376"/>
<dbReference type="EMBL" id="LT629791">
    <property type="protein sequence ID" value="SDU76972.1"/>
    <property type="molecule type" value="Genomic_DNA"/>
</dbReference>
<proteinExistence type="predicted"/>
<evidence type="ECO:0000313" key="1">
    <source>
        <dbReference type="EMBL" id="SDU76972.1"/>
    </source>
</evidence>
<sequence>MMTGYCVTVDVLLDGHSPLDPAIIGDTTVDRLGAMTAALARLHAAVSGDERGWSATVTLEASTLHGARDRAVSEILAAADRFRLPTAPVVRVEAVRQDVRDAELQRPTLPDLVSGPEAAEILGVSRQRVHQLAHEHRDFPEPAYQLGVGSLWFRAGVVAFGERWKRRAGRPAKTA</sequence>
<organism evidence="1 2">
    <name type="scientific">Jiangella alkaliphila</name>
    <dbReference type="NCBI Taxonomy" id="419479"/>
    <lineage>
        <taxon>Bacteria</taxon>
        <taxon>Bacillati</taxon>
        <taxon>Actinomycetota</taxon>
        <taxon>Actinomycetes</taxon>
        <taxon>Jiangellales</taxon>
        <taxon>Jiangellaceae</taxon>
        <taxon>Jiangella</taxon>
    </lineage>
</organism>
<dbReference type="AlphaFoldDB" id="A0A1H2L853"/>
<protein>
    <recommendedName>
        <fullName evidence="3">Helix-turn-helix domain-containing protein</fullName>
    </recommendedName>
</protein>
<dbReference type="OrthoDB" id="3400183at2"/>
<reference evidence="2" key="1">
    <citation type="submission" date="2016-10" db="EMBL/GenBank/DDBJ databases">
        <authorList>
            <person name="Varghese N."/>
            <person name="Submissions S."/>
        </authorList>
    </citation>
    <scope>NUCLEOTIDE SEQUENCE [LARGE SCALE GENOMIC DNA]</scope>
    <source>
        <strain evidence="2">DSM 45079</strain>
    </source>
</reference>
<keyword evidence="2" id="KW-1185">Reference proteome</keyword>
<gene>
    <name evidence="1" type="ORF">SAMN04488563_5376</name>
</gene>
<name>A0A1H2L853_9ACTN</name>